<name>A0A4Y9JTL8_9PAST</name>
<evidence type="ECO:0000313" key="1">
    <source>
        <dbReference type="EMBL" id="TFV07816.1"/>
    </source>
</evidence>
<comment type="caution">
    <text evidence="1">The sequence shown here is derived from an EMBL/GenBank/DDBJ whole genome shotgun (WGS) entry which is preliminary data.</text>
</comment>
<evidence type="ECO:0000313" key="2">
    <source>
        <dbReference type="Proteomes" id="UP000297396"/>
    </source>
</evidence>
<sequence length="59" mass="7006">MKEKFSTKVELLYVELYSHKYKEIVEQVILKRSYQGKESVGYTFNPDHSFDDFKKALLG</sequence>
<proteinExistence type="predicted"/>
<dbReference type="OrthoDB" id="5691020at2"/>
<dbReference type="AlphaFoldDB" id="A0A4Y9JTL8"/>
<accession>A0A4Y9JTL8</accession>
<dbReference type="RefSeq" id="WP_135058609.1">
    <property type="nucleotide sequence ID" value="NZ_JADGLC010000036.1"/>
</dbReference>
<protein>
    <submittedName>
        <fullName evidence="1">Uncharacterized protein</fullName>
    </submittedName>
</protein>
<gene>
    <name evidence="1" type="ORF">E4T80_11805</name>
</gene>
<dbReference type="EMBL" id="SPPA01000036">
    <property type="protein sequence ID" value="TFV07816.1"/>
    <property type="molecule type" value="Genomic_DNA"/>
</dbReference>
<reference evidence="1 2" key="1">
    <citation type="submission" date="2019-03" db="EMBL/GenBank/DDBJ databases">
        <title>Diversity of the mouse oral microbiome.</title>
        <authorList>
            <person name="Joseph S."/>
            <person name="Aduse-Opoku J."/>
            <person name="Curtis M."/>
            <person name="Wade W."/>
            <person name="Hashim A."/>
        </authorList>
    </citation>
    <scope>NUCLEOTIDE SEQUENCE [LARGE SCALE GENOMIC DNA]</scope>
    <source>
        <strain evidence="1 2">WT12</strain>
    </source>
</reference>
<organism evidence="1 2">
    <name type="scientific">Muribacter muris</name>
    <dbReference type="NCBI Taxonomy" id="67855"/>
    <lineage>
        <taxon>Bacteria</taxon>
        <taxon>Pseudomonadati</taxon>
        <taxon>Pseudomonadota</taxon>
        <taxon>Gammaproteobacteria</taxon>
        <taxon>Pasteurellales</taxon>
        <taxon>Pasteurellaceae</taxon>
        <taxon>Muribacter</taxon>
    </lineage>
</organism>
<dbReference type="Proteomes" id="UP000297396">
    <property type="component" value="Unassembled WGS sequence"/>
</dbReference>